<sequence>MARLLAPMRDALKRIARASKNEYEVEDLESEAYLEAVAYVAENGDVAPEDAALQEGILTRLMRRFGFFANYKDRGAYRLDQESRTDDGEFVVNSVAARLTADVSTEPAEILERAQREREQEEIVSGRFSEAVAYLRTLQNFHGGKAELANYLAIRPRTLDTRLRRAMVLEGRQPSMFDGIELLSEDFHPAQGLLRRRRAFSKSHRICGEARPWQAHLYSRFGLILLRG</sequence>
<organism evidence="1 2">
    <name type="scientific">Pandoraea anhela</name>
    <dbReference type="NCBI Taxonomy" id="2508295"/>
    <lineage>
        <taxon>Bacteria</taxon>
        <taxon>Pseudomonadati</taxon>
        <taxon>Pseudomonadota</taxon>
        <taxon>Betaproteobacteria</taxon>
        <taxon>Burkholderiales</taxon>
        <taxon>Burkholderiaceae</taxon>
        <taxon>Pandoraea</taxon>
    </lineage>
</organism>
<protein>
    <submittedName>
        <fullName evidence="1">Uncharacterized protein</fullName>
    </submittedName>
</protein>
<dbReference type="AlphaFoldDB" id="A0A5E4Z0E4"/>
<evidence type="ECO:0000313" key="1">
    <source>
        <dbReference type="EMBL" id="VVE54701.1"/>
    </source>
</evidence>
<gene>
    <name evidence="1" type="ORF">PAN31108_04951</name>
</gene>
<dbReference type="RefSeq" id="WP_174995138.1">
    <property type="nucleotide sequence ID" value="NZ_CABPSB010000030.1"/>
</dbReference>
<name>A0A5E4Z0E4_9BURK</name>
<dbReference type="Proteomes" id="UP000406256">
    <property type="component" value="Unassembled WGS sequence"/>
</dbReference>
<keyword evidence="2" id="KW-1185">Reference proteome</keyword>
<accession>A0A5E4Z0E4</accession>
<reference evidence="1 2" key="1">
    <citation type="submission" date="2019-08" db="EMBL/GenBank/DDBJ databases">
        <authorList>
            <person name="Peeters C."/>
        </authorList>
    </citation>
    <scope>NUCLEOTIDE SEQUENCE [LARGE SCALE GENOMIC DNA]</scope>
    <source>
        <strain evidence="1 2">LMG 31108</strain>
    </source>
</reference>
<evidence type="ECO:0000313" key="2">
    <source>
        <dbReference type="Proteomes" id="UP000406256"/>
    </source>
</evidence>
<dbReference type="EMBL" id="CABPSB010000030">
    <property type="protein sequence ID" value="VVE54701.1"/>
    <property type="molecule type" value="Genomic_DNA"/>
</dbReference>
<proteinExistence type="predicted"/>